<keyword evidence="2" id="KW-0472">Membrane</keyword>
<dbReference type="OrthoDB" id="10267551at2759"/>
<dbReference type="EMBL" id="KV784405">
    <property type="protein sequence ID" value="OEU06674.1"/>
    <property type="molecule type" value="Genomic_DNA"/>
</dbReference>
<reference evidence="3 4" key="1">
    <citation type="submission" date="2016-09" db="EMBL/GenBank/DDBJ databases">
        <title>Extensive genetic diversity and differential bi-allelic expression allows diatom success in the polar Southern Ocean.</title>
        <authorList>
            <consortium name="DOE Joint Genome Institute"/>
            <person name="Mock T."/>
            <person name="Otillar R.P."/>
            <person name="Strauss J."/>
            <person name="Dupont C."/>
            <person name="Frickenhaus S."/>
            <person name="Maumus F."/>
            <person name="Mcmullan M."/>
            <person name="Sanges R."/>
            <person name="Schmutz J."/>
            <person name="Toseland A."/>
            <person name="Valas R."/>
            <person name="Veluchamy A."/>
            <person name="Ward B.J."/>
            <person name="Allen A."/>
            <person name="Barry K."/>
            <person name="Falciatore A."/>
            <person name="Ferrante M."/>
            <person name="Fortunato A.E."/>
            <person name="Gloeckner G."/>
            <person name="Gruber A."/>
            <person name="Hipkin R."/>
            <person name="Janech M."/>
            <person name="Kroth P."/>
            <person name="Leese F."/>
            <person name="Lindquist E."/>
            <person name="Lyon B.R."/>
            <person name="Martin J."/>
            <person name="Mayer C."/>
            <person name="Parker M."/>
            <person name="Quesneville H."/>
            <person name="Raymond J."/>
            <person name="Uhlig C."/>
            <person name="Valentin K.U."/>
            <person name="Worden A.Z."/>
            <person name="Armbrust E.V."/>
            <person name="Bowler C."/>
            <person name="Green B."/>
            <person name="Moulton V."/>
            <person name="Van Oosterhout C."/>
            <person name="Grigoriev I."/>
        </authorList>
    </citation>
    <scope>NUCLEOTIDE SEQUENCE [LARGE SCALE GENOMIC DNA]</scope>
    <source>
        <strain evidence="3 4">CCMP1102</strain>
    </source>
</reference>
<evidence type="ECO:0000313" key="3">
    <source>
        <dbReference type="EMBL" id="OEU06674.1"/>
    </source>
</evidence>
<feature type="compositionally biased region" description="Basic and acidic residues" evidence="1">
    <location>
        <begin position="1"/>
        <end position="12"/>
    </location>
</feature>
<evidence type="ECO:0000256" key="1">
    <source>
        <dbReference type="SAM" id="MobiDB-lite"/>
    </source>
</evidence>
<sequence>MEEVPTETKDANIEEAAEDIDPGDEEVPTETIMEAKRREVDPEDRSCQRYGKRYMGVAAIVVLLLIVISLSIYISVSNQVEQNNKGVSHTTNIISAADGKGVTTTIIYEEVLPGQSQEEDEEDEETVQGEGLVNVPKKLIDFIEKVVTTSPGSDGYRRLNIPVDMIDRMNGNCEYWHMYEPADTTNYMQCGSKSRTENFPLAKGESGGGYMPSDKMIRYLSEATGVSIEALRSIQIGSGVEDSEPGLWCGMPIPGNVDDPTDQNAINYWKTCVQPKAGFFNALQCKGRCTDPNDIKTCSTTANIGFAAVEEGVCYPAHQHMAEEGYWQIAGRGWWRTWLDISVFDNDREFVSANNRVGSNYSFFPQRQDLPHEMDTTNDLDGKGGGEVADGMLMVYFWGKSNDVENNYRHNTDVKSGSTDARIGVGSGSCGNERRIPPYEEGVPMTINTNNC</sequence>
<feature type="region of interest" description="Disordered" evidence="1">
    <location>
        <begin position="1"/>
        <end position="27"/>
    </location>
</feature>
<name>A0A1E7ELB8_9STRA</name>
<keyword evidence="2" id="KW-1133">Transmembrane helix</keyword>
<dbReference type="InterPro" id="IPR014710">
    <property type="entry name" value="RmlC-like_jellyroll"/>
</dbReference>
<dbReference type="KEGG" id="fcy:FRACYDRAFT_254229"/>
<feature type="transmembrane region" description="Helical" evidence="2">
    <location>
        <begin position="54"/>
        <end position="76"/>
    </location>
</feature>
<feature type="compositionally biased region" description="Acidic residues" evidence="1">
    <location>
        <begin position="13"/>
        <end position="27"/>
    </location>
</feature>
<feature type="region of interest" description="Disordered" evidence="1">
    <location>
        <begin position="425"/>
        <end position="452"/>
    </location>
</feature>
<protein>
    <submittedName>
        <fullName evidence="3">Uncharacterized protein</fullName>
    </submittedName>
</protein>
<proteinExistence type="predicted"/>
<accession>A0A1E7ELB8</accession>
<organism evidence="3 4">
    <name type="scientific">Fragilariopsis cylindrus CCMP1102</name>
    <dbReference type="NCBI Taxonomy" id="635003"/>
    <lineage>
        <taxon>Eukaryota</taxon>
        <taxon>Sar</taxon>
        <taxon>Stramenopiles</taxon>
        <taxon>Ochrophyta</taxon>
        <taxon>Bacillariophyta</taxon>
        <taxon>Bacillariophyceae</taxon>
        <taxon>Bacillariophycidae</taxon>
        <taxon>Bacillariales</taxon>
        <taxon>Bacillariaceae</taxon>
        <taxon>Fragilariopsis</taxon>
    </lineage>
</organism>
<keyword evidence="2" id="KW-0812">Transmembrane</keyword>
<dbReference type="Gene3D" id="2.60.120.10">
    <property type="entry name" value="Jelly Rolls"/>
    <property type="match status" value="1"/>
</dbReference>
<gene>
    <name evidence="3" type="ORF">FRACYDRAFT_254229</name>
</gene>
<dbReference type="AlphaFoldDB" id="A0A1E7ELB8"/>
<evidence type="ECO:0000313" key="4">
    <source>
        <dbReference type="Proteomes" id="UP000095751"/>
    </source>
</evidence>
<dbReference type="InParanoid" id="A0A1E7ELB8"/>
<dbReference type="Proteomes" id="UP000095751">
    <property type="component" value="Unassembled WGS sequence"/>
</dbReference>
<keyword evidence="4" id="KW-1185">Reference proteome</keyword>
<evidence type="ECO:0000256" key="2">
    <source>
        <dbReference type="SAM" id="Phobius"/>
    </source>
</evidence>